<reference evidence="1 2" key="1">
    <citation type="submission" date="2018-08" db="EMBL/GenBank/DDBJ databases">
        <title>Aphanomyces genome sequencing and annotation.</title>
        <authorList>
            <person name="Minardi D."/>
            <person name="Oidtmann B."/>
            <person name="Van Der Giezen M."/>
            <person name="Studholme D.J."/>
        </authorList>
    </citation>
    <scope>NUCLEOTIDE SEQUENCE [LARGE SCALE GENOMIC DNA]</scope>
    <source>
        <strain evidence="1 2">NJM0002</strain>
    </source>
</reference>
<gene>
    <name evidence="1" type="ORF">DYB32_009153</name>
</gene>
<dbReference type="AlphaFoldDB" id="A0A418AJ61"/>
<dbReference type="PANTHER" id="PTHR47169">
    <property type="entry name" value="OS01G0541250 PROTEIN"/>
    <property type="match status" value="1"/>
</dbReference>
<dbReference type="Gene3D" id="3.30.420.10">
    <property type="entry name" value="Ribonuclease H-like superfamily/Ribonuclease H"/>
    <property type="match status" value="1"/>
</dbReference>
<evidence type="ECO:0000313" key="2">
    <source>
        <dbReference type="Proteomes" id="UP000285060"/>
    </source>
</evidence>
<accession>A0A418AJ61</accession>
<sequence length="289" mass="32431">MEVIKRLQQCINLSKLSRGDIKLTAAAMGTNRNTVTKLWKDFKRTSTFRSGKIGRVGRKPTYTQAEITDLVRMVPEASSKERLNAGPALEAASDRCQRAATSRMGVVHLDEKWFNADKDRRKVYLTKGETVSRRVCKSKRFISKVIFLVAVARPRMDEDRGVMFDGKIGMWPVVKYLPAARSSRNRPAGTLVTTLFNVNAVVCRAYVISRVIPAIKAKFPSRNKHVVLHHDNATPHAAITDELLATVFTDGWTFVVWCQPPNSPDLNVLDLGFFASIQSLQYKVGESYS</sequence>
<name>A0A418AJ61_9STRA</name>
<proteinExistence type="predicted"/>
<dbReference type="EMBL" id="QUSY01001802">
    <property type="protein sequence ID" value="RHY23533.1"/>
    <property type="molecule type" value="Genomic_DNA"/>
</dbReference>
<comment type="caution">
    <text evidence="1">The sequence shown here is derived from an EMBL/GenBank/DDBJ whole genome shotgun (WGS) entry which is preliminary data.</text>
</comment>
<protein>
    <recommendedName>
        <fullName evidence="3">Tc1-like transposase DDE domain-containing protein</fullName>
    </recommendedName>
</protein>
<dbReference type="Proteomes" id="UP000285060">
    <property type="component" value="Unassembled WGS sequence"/>
</dbReference>
<dbReference type="GO" id="GO:0003676">
    <property type="term" value="F:nucleic acid binding"/>
    <property type="evidence" value="ECO:0007669"/>
    <property type="project" value="InterPro"/>
</dbReference>
<organism evidence="1 2">
    <name type="scientific">Aphanomyces invadans</name>
    <dbReference type="NCBI Taxonomy" id="157072"/>
    <lineage>
        <taxon>Eukaryota</taxon>
        <taxon>Sar</taxon>
        <taxon>Stramenopiles</taxon>
        <taxon>Oomycota</taxon>
        <taxon>Saprolegniomycetes</taxon>
        <taxon>Saprolegniales</taxon>
        <taxon>Verrucalvaceae</taxon>
        <taxon>Aphanomyces</taxon>
    </lineage>
</organism>
<dbReference type="PANTHER" id="PTHR47169:SF2">
    <property type="entry name" value="OS01G0541250 PROTEIN"/>
    <property type="match status" value="1"/>
</dbReference>
<dbReference type="VEuPathDB" id="FungiDB:H310_10407"/>
<dbReference type="InterPro" id="IPR036397">
    <property type="entry name" value="RNaseH_sf"/>
</dbReference>
<evidence type="ECO:0000313" key="1">
    <source>
        <dbReference type="EMBL" id="RHY23533.1"/>
    </source>
</evidence>
<keyword evidence="2" id="KW-1185">Reference proteome</keyword>
<evidence type="ECO:0008006" key="3">
    <source>
        <dbReference type="Google" id="ProtNLM"/>
    </source>
</evidence>